<feature type="non-terminal residue" evidence="2">
    <location>
        <position position="1"/>
    </location>
</feature>
<feature type="compositionally biased region" description="Basic and acidic residues" evidence="1">
    <location>
        <begin position="264"/>
        <end position="274"/>
    </location>
</feature>
<dbReference type="EMBL" id="LGRX02022524">
    <property type="protein sequence ID" value="KAK3255517.1"/>
    <property type="molecule type" value="Genomic_DNA"/>
</dbReference>
<comment type="caution">
    <text evidence="2">The sequence shown here is derived from an EMBL/GenBank/DDBJ whole genome shotgun (WGS) entry which is preliminary data.</text>
</comment>
<protein>
    <submittedName>
        <fullName evidence="2">Uncharacterized protein</fullName>
    </submittedName>
</protein>
<reference evidence="2 3" key="1">
    <citation type="journal article" date="2015" name="Genome Biol. Evol.">
        <title>Comparative Genomics of a Bacterivorous Green Alga Reveals Evolutionary Causalities and Consequences of Phago-Mixotrophic Mode of Nutrition.</title>
        <authorList>
            <person name="Burns J.A."/>
            <person name="Paasch A."/>
            <person name="Narechania A."/>
            <person name="Kim E."/>
        </authorList>
    </citation>
    <scope>NUCLEOTIDE SEQUENCE [LARGE SCALE GENOMIC DNA]</scope>
    <source>
        <strain evidence="2 3">PLY_AMNH</strain>
    </source>
</reference>
<sequence>TLITGERPAFTLGTQGALLGRKRAGLCEVAPSLVSEWRRRFDMNFVAAITRPRDTDDSERPDWKIGGASGVHWPSIEEWDRQMKEAKGPQSWRERSKHRKTMKLIRKTRRAARRFAIFMNIRPPWKRSNPRGDIPQVAGKGPPLARLPDSSRKGSQPLMVPRWYNSDKFRKTMKKVRSVSTLGAFKSSQSLGIAEGGSHKDSAASIHSAAAADASPGTLRGGDEETVSGDPGGVSLTYDTEEDHSPGPGETSGSGWEGLSDSSPEPRGRRRGADTGDATDGSARDEENGEDEGGFTDEPLHEVLRAVEMTLQHSSKELAAEMGVSHGDPRDFEVTLPGYMEPFVANMEQYSSLPGLRIVRSGRGARSETALAGSYTSHASDLTGSDALTASAAEGEAAAPGARQPGGLSAGHLHMLQSIPGPQPKSPAPMRVINSHDRPWPAVKNAPFLEGASTSKSRFQRRSSASRSRSPRSRSPTPHMHQTSPESNLPAPPQQSLSGRDVGAEEGTSEARAEAARSSTEPAANACSDERAPDAALSGAPEAEALSKQAREGDSLTVRQAAAKSGKSTENVT</sequence>
<feature type="compositionally biased region" description="Low complexity" evidence="1">
    <location>
        <begin position="392"/>
        <end position="407"/>
    </location>
</feature>
<accession>A0AAE0F9C9</accession>
<keyword evidence="3" id="KW-1185">Reference proteome</keyword>
<evidence type="ECO:0000256" key="1">
    <source>
        <dbReference type="SAM" id="MobiDB-lite"/>
    </source>
</evidence>
<feature type="region of interest" description="Disordered" evidence="1">
    <location>
        <begin position="392"/>
        <end position="573"/>
    </location>
</feature>
<proteinExistence type="predicted"/>
<dbReference type="Proteomes" id="UP001190700">
    <property type="component" value="Unassembled WGS sequence"/>
</dbReference>
<feature type="region of interest" description="Disordered" evidence="1">
    <location>
        <begin position="204"/>
        <end position="300"/>
    </location>
</feature>
<evidence type="ECO:0000313" key="3">
    <source>
        <dbReference type="Proteomes" id="UP001190700"/>
    </source>
</evidence>
<dbReference type="AlphaFoldDB" id="A0AAE0F9C9"/>
<organism evidence="2 3">
    <name type="scientific">Cymbomonas tetramitiformis</name>
    <dbReference type="NCBI Taxonomy" id="36881"/>
    <lineage>
        <taxon>Eukaryota</taxon>
        <taxon>Viridiplantae</taxon>
        <taxon>Chlorophyta</taxon>
        <taxon>Pyramimonadophyceae</taxon>
        <taxon>Pyramimonadales</taxon>
        <taxon>Pyramimonadaceae</taxon>
        <taxon>Cymbomonas</taxon>
    </lineage>
</organism>
<evidence type="ECO:0000313" key="2">
    <source>
        <dbReference type="EMBL" id="KAK3255517.1"/>
    </source>
</evidence>
<gene>
    <name evidence="2" type="ORF">CYMTET_35302</name>
</gene>
<feature type="compositionally biased region" description="Low complexity" evidence="1">
    <location>
        <begin position="204"/>
        <end position="215"/>
    </location>
</feature>
<feature type="region of interest" description="Disordered" evidence="1">
    <location>
        <begin position="126"/>
        <end position="159"/>
    </location>
</feature>
<name>A0AAE0F9C9_9CHLO</name>